<proteinExistence type="predicted"/>
<dbReference type="Proteomes" id="UP000749559">
    <property type="component" value="Unassembled WGS sequence"/>
</dbReference>
<dbReference type="AlphaFoldDB" id="A0A8J1XKH3"/>
<reference evidence="2" key="1">
    <citation type="submission" date="2022-03" db="EMBL/GenBank/DDBJ databases">
        <authorList>
            <person name="Martin C."/>
        </authorList>
    </citation>
    <scope>NUCLEOTIDE SEQUENCE</scope>
</reference>
<evidence type="ECO:0000256" key="1">
    <source>
        <dbReference type="SAM" id="MobiDB-lite"/>
    </source>
</evidence>
<gene>
    <name evidence="2" type="ORF">OFUS_LOCUS3722</name>
</gene>
<accession>A0A8J1XKH3</accession>
<feature type="region of interest" description="Disordered" evidence="1">
    <location>
        <begin position="39"/>
        <end position="66"/>
    </location>
</feature>
<evidence type="ECO:0000313" key="3">
    <source>
        <dbReference type="Proteomes" id="UP000749559"/>
    </source>
</evidence>
<organism evidence="2 3">
    <name type="scientific">Owenia fusiformis</name>
    <name type="common">Polychaete worm</name>
    <dbReference type="NCBI Taxonomy" id="6347"/>
    <lineage>
        <taxon>Eukaryota</taxon>
        <taxon>Metazoa</taxon>
        <taxon>Spiralia</taxon>
        <taxon>Lophotrochozoa</taxon>
        <taxon>Annelida</taxon>
        <taxon>Polychaeta</taxon>
        <taxon>Sedentaria</taxon>
        <taxon>Canalipalpata</taxon>
        <taxon>Sabellida</taxon>
        <taxon>Oweniida</taxon>
        <taxon>Oweniidae</taxon>
        <taxon>Owenia</taxon>
    </lineage>
</organism>
<name>A0A8J1XKH3_OWEFU</name>
<sequence length="209" mass="23783">MEAMMPCKTETINIKEAWTQKQERKNNLSIALPTIQKKRNLTGVSQNQNDKFGGKKKGNDFSKDRRPSKCKEITLKLTRMSTKSGTEHFITSMTEREISDSTDSCSGGNLTPLMERFLADSTKENMAFKNRRTSIQRRIGCRDEYKEEKSCSMTKGEIEAFTEQEGILSFYSSANASTSAANSEWQDVKGSLYPQLTNRNLHVPQNQWT</sequence>
<evidence type="ECO:0000313" key="2">
    <source>
        <dbReference type="EMBL" id="CAH1776559.1"/>
    </source>
</evidence>
<feature type="compositionally biased region" description="Basic and acidic residues" evidence="1">
    <location>
        <begin position="57"/>
        <end position="66"/>
    </location>
</feature>
<protein>
    <submittedName>
        <fullName evidence="2">Uncharacterized protein</fullName>
    </submittedName>
</protein>
<keyword evidence="3" id="KW-1185">Reference proteome</keyword>
<dbReference type="EMBL" id="CAIIXF020000002">
    <property type="protein sequence ID" value="CAH1776559.1"/>
    <property type="molecule type" value="Genomic_DNA"/>
</dbReference>
<comment type="caution">
    <text evidence="2">The sequence shown here is derived from an EMBL/GenBank/DDBJ whole genome shotgun (WGS) entry which is preliminary data.</text>
</comment>